<dbReference type="SMART" id="SM00487">
    <property type="entry name" value="DEXDc"/>
    <property type="match status" value="1"/>
</dbReference>
<dbReference type="EMBL" id="CP003154">
    <property type="protein sequence ID" value="AFL76362.1"/>
    <property type="molecule type" value="Genomic_DNA"/>
</dbReference>
<dbReference type="eggNOG" id="COG0553">
    <property type="taxonomic scope" value="Bacteria"/>
</dbReference>
<dbReference type="InterPro" id="IPR027417">
    <property type="entry name" value="P-loop_NTPase"/>
</dbReference>
<dbReference type="Proteomes" id="UP000006062">
    <property type="component" value="Chromosome"/>
</dbReference>
<dbReference type="AlphaFoldDB" id="I3YH94"/>
<dbReference type="GO" id="GO:0005524">
    <property type="term" value="F:ATP binding"/>
    <property type="evidence" value="ECO:0007669"/>
    <property type="project" value="UniProtKB-KW"/>
</dbReference>
<keyword evidence="2 4" id="KW-0067">ATP-binding</keyword>
<protein>
    <submittedName>
        <fullName evidence="4">DNA/RNA helicase, superfamily II, SNF2 family</fullName>
    </submittedName>
</protein>
<dbReference type="Gene3D" id="3.40.50.10810">
    <property type="entry name" value="Tandem AAA-ATPase domain"/>
    <property type="match status" value="1"/>
</dbReference>
<proteinExistence type="predicted"/>
<dbReference type="PANTHER" id="PTHR45766">
    <property type="entry name" value="DNA ANNEALING HELICASE AND ENDONUCLEASE ZRANB3 FAMILY MEMBER"/>
    <property type="match status" value="1"/>
</dbReference>
<dbReference type="GO" id="GO:0016787">
    <property type="term" value="F:hydrolase activity"/>
    <property type="evidence" value="ECO:0007669"/>
    <property type="project" value="UniProtKB-KW"/>
</dbReference>
<evidence type="ECO:0000259" key="3">
    <source>
        <dbReference type="PROSITE" id="PS51192"/>
    </source>
</evidence>
<accession>I3YH94</accession>
<dbReference type="InterPro" id="IPR038718">
    <property type="entry name" value="SNF2-like_sf"/>
</dbReference>
<dbReference type="InterPro" id="IPR057342">
    <property type="entry name" value="DEXDc_RapA"/>
</dbReference>
<keyword evidence="2 4" id="KW-0547">Nucleotide-binding</keyword>
<evidence type="ECO:0000313" key="5">
    <source>
        <dbReference type="Proteomes" id="UP000006062"/>
    </source>
</evidence>
<sequence length="374" mass="42780">MRFGDRIESCEAAILTRRLALADAVRLGHWSLALELTLKAQSAAIRSLNDAWGVFSRSRIDLLPHQLWVCHRALQHWPIRLLIADDVGLGKTIEAGLILWPLLSSGRVRRLLILTPAALVEQWQYRLRTLFDIRLSLYRSEVDTPKADFWSTHHQVVASLPTLRADRKGRHERLLDAPRWDMLIVDEAHHLNADEATGKTLGFKFVERLVAEERVESCLFFTGTPHRGKPFGFWSLMSLPRPDDFSLHRLEPEQLPRLREILIRNFKQKIASSSVAAICSALRKRLANLEQQVATFREEQVNSEGSEDDADADVFAAFDQWTRQARFQLMEDELPHLKALLDAAGPIVDESKMLRIGELIDTRYTGRSVLLFTE</sequence>
<dbReference type="CDD" id="cd18011">
    <property type="entry name" value="DEXDc_RapA"/>
    <property type="match status" value="1"/>
</dbReference>
<keyword evidence="5" id="KW-1185">Reference proteome</keyword>
<dbReference type="PROSITE" id="PS51192">
    <property type="entry name" value="HELICASE_ATP_BIND_1"/>
    <property type="match status" value="1"/>
</dbReference>
<dbReference type="RefSeq" id="WP_014780730.1">
    <property type="nucleotide sequence ID" value="NC_018012.1"/>
</dbReference>
<gene>
    <name evidence="4" type="ordered locus">Thivi_4570</name>
</gene>
<evidence type="ECO:0000313" key="4">
    <source>
        <dbReference type="EMBL" id="AFL76362.1"/>
    </source>
</evidence>
<reference evidence="4 5" key="1">
    <citation type="submission" date="2012-06" db="EMBL/GenBank/DDBJ databases">
        <title>Complete sequence of Thiocystis violascens DSM 198.</title>
        <authorList>
            <consortium name="US DOE Joint Genome Institute"/>
            <person name="Lucas S."/>
            <person name="Han J."/>
            <person name="Lapidus A."/>
            <person name="Cheng J.-F."/>
            <person name="Goodwin L."/>
            <person name="Pitluck S."/>
            <person name="Peters L."/>
            <person name="Ovchinnikova G."/>
            <person name="Teshima H."/>
            <person name="Detter J.C."/>
            <person name="Han C."/>
            <person name="Tapia R."/>
            <person name="Land M."/>
            <person name="Hauser L."/>
            <person name="Kyrpides N."/>
            <person name="Ivanova N."/>
            <person name="Pagani I."/>
            <person name="Vogl K."/>
            <person name="Liu Z."/>
            <person name="Frigaard N.-U."/>
            <person name="Bryant D."/>
            <person name="Woyke T."/>
        </authorList>
    </citation>
    <scope>NUCLEOTIDE SEQUENCE [LARGE SCALE GENOMIC DNA]</scope>
    <source>
        <strain evidence="5">ATCC 17096 / DSM 198 / 6111</strain>
    </source>
</reference>
<organism evidence="4 5">
    <name type="scientific">Thiocystis violascens (strain ATCC 17096 / DSM 198 / 6111)</name>
    <name type="common">Chromatium violascens</name>
    <dbReference type="NCBI Taxonomy" id="765911"/>
    <lineage>
        <taxon>Bacteria</taxon>
        <taxon>Pseudomonadati</taxon>
        <taxon>Pseudomonadota</taxon>
        <taxon>Gammaproteobacteria</taxon>
        <taxon>Chromatiales</taxon>
        <taxon>Chromatiaceae</taxon>
        <taxon>Thiocystis</taxon>
    </lineage>
</organism>
<evidence type="ECO:0000256" key="2">
    <source>
        <dbReference type="ARBA" id="ARBA00022806"/>
    </source>
</evidence>
<dbReference type="KEGG" id="tvi:Thivi_4570"/>
<dbReference type="HOGENOM" id="CLU_739514_0_0_6"/>
<evidence type="ECO:0000256" key="1">
    <source>
        <dbReference type="ARBA" id="ARBA00022801"/>
    </source>
</evidence>
<dbReference type="PANTHER" id="PTHR45766:SF6">
    <property type="entry name" value="SWI_SNF-RELATED MATRIX-ASSOCIATED ACTIN-DEPENDENT REGULATOR OF CHROMATIN SUBFAMILY A-LIKE PROTEIN 1"/>
    <property type="match status" value="1"/>
</dbReference>
<dbReference type="GO" id="GO:0004386">
    <property type="term" value="F:helicase activity"/>
    <property type="evidence" value="ECO:0007669"/>
    <property type="project" value="UniProtKB-KW"/>
</dbReference>
<dbReference type="Pfam" id="PF00176">
    <property type="entry name" value="SNF2-rel_dom"/>
    <property type="match status" value="1"/>
</dbReference>
<dbReference type="InterPro" id="IPR000330">
    <property type="entry name" value="SNF2_N"/>
</dbReference>
<dbReference type="SUPFAM" id="SSF52540">
    <property type="entry name" value="P-loop containing nucleoside triphosphate hydrolases"/>
    <property type="match status" value="1"/>
</dbReference>
<keyword evidence="1" id="KW-0378">Hydrolase</keyword>
<dbReference type="STRING" id="765911.Thivi_4570"/>
<dbReference type="InterPro" id="IPR014001">
    <property type="entry name" value="Helicase_ATP-bd"/>
</dbReference>
<name>I3YH94_THIV6</name>
<keyword evidence="2 4" id="KW-0347">Helicase</keyword>
<feature type="domain" description="Helicase ATP-binding" evidence="3">
    <location>
        <begin position="72"/>
        <end position="243"/>
    </location>
</feature>